<evidence type="ECO:0000256" key="11">
    <source>
        <dbReference type="SAM" id="MobiDB-lite"/>
    </source>
</evidence>
<dbReference type="InterPro" id="IPR036770">
    <property type="entry name" value="Ankyrin_rpt-contain_sf"/>
</dbReference>
<keyword evidence="6 9" id="KW-0067">ATP-binding</keyword>
<evidence type="ECO:0000313" key="14">
    <source>
        <dbReference type="EMBL" id="KAF0301954.1"/>
    </source>
</evidence>
<dbReference type="InterPro" id="IPR022413">
    <property type="entry name" value="ATP-guanido_PTrfase_N"/>
</dbReference>
<dbReference type="InterPro" id="IPR000749">
    <property type="entry name" value="ATP-guanido_PTrfase"/>
</dbReference>
<dbReference type="CDD" id="cd07932">
    <property type="entry name" value="arginine_kinase_like"/>
    <property type="match status" value="1"/>
</dbReference>
<dbReference type="InterPro" id="IPR022414">
    <property type="entry name" value="ATP-guanido_PTrfase_cat"/>
</dbReference>
<reference evidence="14 15" key="1">
    <citation type="submission" date="2019-07" db="EMBL/GenBank/DDBJ databases">
        <title>Draft genome assembly of a fouling barnacle, Amphibalanus amphitrite (Darwin, 1854): The first reference genome for Thecostraca.</title>
        <authorList>
            <person name="Kim W."/>
        </authorList>
    </citation>
    <scope>NUCLEOTIDE SEQUENCE [LARGE SCALE GENOMIC DNA]</scope>
    <source>
        <strain evidence="14">SNU_AA5</strain>
        <tissue evidence="14">Soma without cirri and trophi</tissue>
    </source>
</reference>
<comment type="similarity">
    <text evidence="1 8 10">Belongs to the ATP:guanido phosphotransferase family.</text>
</comment>
<evidence type="ECO:0000256" key="2">
    <source>
        <dbReference type="ARBA" id="ARBA00012230"/>
    </source>
</evidence>
<evidence type="ECO:0000256" key="9">
    <source>
        <dbReference type="PROSITE-ProRule" id="PRU00843"/>
    </source>
</evidence>
<dbReference type="Gene3D" id="1.10.135.10">
    <property type="entry name" value="ATP:guanido phosphotransferase, N-terminal domain"/>
    <property type="match status" value="1"/>
</dbReference>
<dbReference type="AlphaFoldDB" id="A0A6A4WDQ8"/>
<evidence type="ECO:0000256" key="7">
    <source>
        <dbReference type="PROSITE-ProRule" id="PRU00023"/>
    </source>
</evidence>
<dbReference type="GO" id="GO:0046314">
    <property type="term" value="P:phosphocreatine biosynthetic process"/>
    <property type="evidence" value="ECO:0007669"/>
    <property type="project" value="InterPro"/>
</dbReference>
<dbReference type="InterPro" id="IPR036802">
    <property type="entry name" value="ATP-guanido_PTrfase_N_sf"/>
</dbReference>
<dbReference type="PROSITE" id="PS00112">
    <property type="entry name" value="PHOSPHAGEN_KINASE"/>
    <property type="match status" value="1"/>
</dbReference>
<name>A0A6A4WDQ8_AMPAM</name>
<feature type="compositionally biased region" description="Low complexity" evidence="11">
    <location>
        <begin position="210"/>
        <end position="220"/>
    </location>
</feature>
<dbReference type="OrthoDB" id="432281at2759"/>
<dbReference type="SMART" id="SM00248">
    <property type="entry name" value="ANK"/>
    <property type="match status" value="2"/>
</dbReference>
<dbReference type="Gene3D" id="3.30.590.10">
    <property type="entry name" value="Glutamine synthetase/guanido kinase, catalytic domain"/>
    <property type="match status" value="1"/>
</dbReference>
<dbReference type="FunFam" id="1.10.135.10:FF:000003">
    <property type="entry name" value="Three-domain arginine kinase"/>
    <property type="match status" value="1"/>
</dbReference>
<feature type="binding site" evidence="9">
    <location>
        <position position="414"/>
    </location>
    <ligand>
        <name>ATP</name>
        <dbReference type="ChEBI" id="CHEBI:30616"/>
    </ligand>
</feature>
<dbReference type="GO" id="GO:0005615">
    <property type="term" value="C:extracellular space"/>
    <property type="evidence" value="ECO:0007669"/>
    <property type="project" value="TreeGrafter"/>
</dbReference>
<dbReference type="Pfam" id="PF02807">
    <property type="entry name" value="ATP-gua_PtransN"/>
    <property type="match status" value="1"/>
</dbReference>
<feature type="repeat" description="ANK" evidence="7">
    <location>
        <begin position="73"/>
        <end position="96"/>
    </location>
</feature>
<dbReference type="FunFam" id="3.30.590.10:FF:000006">
    <property type="entry name" value="Arginine kinase 1"/>
    <property type="match status" value="1"/>
</dbReference>
<feature type="compositionally biased region" description="Basic and acidic residues" evidence="11">
    <location>
        <begin position="135"/>
        <end position="153"/>
    </location>
</feature>
<dbReference type="PANTHER" id="PTHR11547">
    <property type="entry name" value="ARGININE OR CREATINE KINASE"/>
    <property type="match status" value="1"/>
</dbReference>
<feature type="repeat" description="ANK" evidence="7">
    <location>
        <begin position="107"/>
        <end position="140"/>
    </location>
</feature>
<feature type="binding site" evidence="9">
    <location>
        <begin position="538"/>
        <end position="543"/>
    </location>
    <ligand>
        <name>ATP</name>
        <dbReference type="ChEBI" id="CHEBI:30616"/>
    </ligand>
</feature>
<dbReference type="PROSITE" id="PS51509">
    <property type="entry name" value="PHOSPHAGEN_KINASE_N"/>
    <property type="match status" value="1"/>
</dbReference>
<dbReference type="InterPro" id="IPR022415">
    <property type="entry name" value="ATP-guanido_PTrfase_AS"/>
</dbReference>
<evidence type="ECO:0000256" key="8">
    <source>
        <dbReference type="PROSITE-ProRule" id="PRU00842"/>
    </source>
</evidence>
<dbReference type="Proteomes" id="UP000440578">
    <property type="component" value="Unassembled WGS sequence"/>
</dbReference>
<evidence type="ECO:0000259" key="13">
    <source>
        <dbReference type="PROSITE" id="PS51510"/>
    </source>
</evidence>
<dbReference type="GO" id="GO:0005524">
    <property type="term" value="F:ATP binding"/>
    <property type="evidence" value="ECO:0007669"/>
    <property type="project" value="UniProtKB-UniRule"/>
</dbReference>
<evidence type="ECO:0000256" key="4">
    <source>
        <dbReference type="ARBA" id="ARBA00022741"/>
    </source>
</evidence>
<dbReference type="PANTHER" id="PTHR11547:SF38">
    <property type="entry name" value="ARGININE KINASE 1-RELATED"/>
    <property type="match status" value="1"/>
</dbReference>
<dbReference type="SUPFAM" id="SSF48034">
    <property type="entry name" value="Guanido kinase N-terminal domain"/>
    <property type="match status" value="1"/>
</dbReference>
<keyword evidence="5 9" id="KW-0418">Kinase</keyword>
<feature type="domain" description="Phosphagen kinase C-terminal" evidence="13">
    <location>
        <begin position="348"/>
        <end position="585"/>
    </location>
</feature>
<sequence>MDMDTVERLLLTGRTDELKGARATDPEVQELLDSVPFIMEKIESAHRAAEEGEFRDVQAQLDRRKLAGSTLKDGANPLHRAAFMGNTDVVRYLVQNFPDTMDAQDRNGRTPLHYAAGSRDGEHVYKLLQKAGARDDIKDKRGREPQYYADHRGSLRYTTVSQQSDSYDDSEDETDAGANRRDSHADRRSSADGRSSRVDRRLSVDERGSRSASRVSASGADVEFTEDASDAEVREIETAFEKLQRSNATSLLRKHLTPEVLEQVKRRRTRHGATLMDVIRSGVENLDSGVGVYAPDGDAYTVFAPLFDPIIEEYHAGFGPSDRQPPVTFGHPKQLTKVLGNLSRLGKYVISTRIRTARSLEEYPLNPLMTETDYIDMEREVVKVLQDLTGDLAGTYYPLDGMSSKDKRQLIEDHFLFKEGDRFLQAANASRHWPKGRGIFHNAAKTFLVWVSEEDHLRIISMEQGGNVTSVYARLVTALVNLGKHLKLRRDRRLGSVTFCPTNLGTAIRASVHVRLPRLGRDRARLEKECARLGLQVRGTHGEHSESSEGVFDLSNKRRLGLTEIDAVTEMYQGVSEIIQMEKDAKK</sequence>
<feature type="binding site" evidence="9">
    <location>
        <begin position="509"/>
        <end position="513"/>
    </location>
    <ligand>
        <name>ATP</name>
        <dbReference type="ChEBI" id="CHEBI:30616"/>
    </ligand>
</feature>
<feature type="region of interest" description="Disordered" evidence="11">
    <location>
        <begin position="135"/>
        <end position="228"/>
    </location>
</feature>
<accession>A0A6A4WDQ8</accession>
<evidence type="ECO:0000256" key="3">
    <source>
        <dbReference type="ARBA" id="ARBA00022679"/>
    </source>
</evidence>
<keyword evidence="3 9" id="KW-0808">Transferase</keyword>
<evidence type="ECO:0000313" key="15">
    <source>
        <dbReference type="Proteomes" id="UP000440578"/>
    </source>
</evidence>
<evidence type="ECO:0000256" key="1">
    <source>
        <dbReference type="ARBA" id="ARBA00006798"/>
    </source>
</evidence>
<dbReference type="GO" id="GO:0004054">
    <property type="term" value="F:arginine kinase activity"/>
    <property type="evidence" value="ECO:0007669"/>
    <property type="project" value="UniProtKB-EC"/>
</dbReference>
<evidence type="ECO:0000256" key="10">
    <source>
        <dbReference type="RuleBase" id="RU000505"/>
    </source>
</evidence>
<gene>
    <name evidence="14" type="primary">KARG_3</name>
    <name evidence="14" type="ORF">FJT64_025893</name>
</gene>
<dbReference type="SUPFAM" id="SSF48403">
    <property type="entry name" value="Ankyrin repeat"/>
    <property type="match status" value="1"/>
</dbReference>
<keyword evidence="15" id="KW-1185">Reference proteome</keyword>
<protein>
    <recommendedName>
        <fullName evidence="2">arginine kinase</fullName>
        <ecNumber evidence="2">2.7.3.3</ecNumber>
    </recommendedName>
</protein>
<dbReference type="SUPFAM" id="SSF55931">
    <property type="entry name" value="Glutamine synthetase/guanido kinase"/>
    <property type="match status" value="1"/>
</dbReference>
<dbReference type="InterPro" id="IPR002110">
    <property type="entry name" value="Ankyrin_rpt"/>
</dbReference>
<feature type="binding site" evidence="9">
    <location>
        <position position="458"/>
    </location>
    <ligand>
        <name>ATP</name>
        <dbReference type="ChEBI" id="CHEBI:30616"/>
    </ligand>
</feature>
<dbReference type="GO" id="GO:0004111">
    <property type="term" value="F:creatine kinase activity"/>
    <property type="evidence" value="ECO:0007669"/>
    <property type="project" value="InterPro"/>
</dbReference>
<evidence type="ECO:0000256" key="6">
    <source>
        <dbReference type="ARBA" id="ARBA00022840"/>
    </source>
</evidence>
<organism evidence="14 15">
    <name type="scientific">Amphibalanus amphitrite</name>
    <name type="common">Striped barnacle</name>
    <name type="synonym">Balanus amphitrite</name>
    <dbReference type="NCBI Taxonomy" id="1232801"/>
    <lineage>
        <taxon>Eukaryota</taxon>
        <taxon>Metazoa</taxon>
        <taxon>Ecdysozoa</taxon>
        <taxon>Arthropoda</taxon>
        <taxon>Crustacea</taxon>
        <taxon>Multicrustacea</taxon>
        <taxon>Cirripedia</taxon>
        <taxon>Thoracica</taxon>
        <taxon>Thoracicalcarea</taxon>
        <taxon>Balanomorpha</taxon>
        <taxon>Balanoidea</taxon>
        <taxon>Balanidae</taxon>
        <taxon>Amphibalaninae</taxon>
        <taxon>Amphibalanus</taxon>
    </lineage>
</organism>
<dbReference type="PROSITE" id="PS50297">
    <property type="entry name" value="ANK_REP_REGION"/>
    <property type="match status" value="2"/>
</dbReference>
<dbReference type="InterPro" id="IPR014746">
    <property type="entry name" value="Gln_synth/guanido_kin_cat_dom"/>
</dbReference>
<comment type="caution">
    <text evidence="14">The sequence shown here is derived from an EMBL/GenBank/DDBJ whole genome shotgun (WGS) entry which is preliminary data.</text>
</comment>
<dbReference type="Pfam" id="PF00217">
    <property type="entry name" value="ATP-gua_Ptrans"/>
    <property type="match status" value="1"/>
</dbReference>
<feature type="binding site" evidence="9">
    <location>
        <begin position="351"/>
        <end position="355"/>
    </location>
    <ligand>
        <name>ATP</name>
        <dbReference type="ChEBI" id="CHEBI:30616"/>
    </ligand>
</feature>
<keyword evidence="7" id="KW-0040">ANK repeat</keyword>
<feature type="compositionally biased region" description="Basic and acidic residues" evidence="11">
    <location>
        <begin position="178"/>
        <end position="209"/>
    </location>
</feature>
<dbReference type="EMBL" id="VIIS01001108">
    <property type="protein sequence ID" value="KAF0301954.1"/>
    <property type="molecule type" value="Genomic_DNA"/>
</dbReference>
<dbReference type="EC" id="2.7.3.3" evidence="2"/>
<feature type="compositionally biased region" description="Acidic residues" evidence="11">
    <location>
        <begin position="166"/>
        <end position="175"/>
    </location>
</feature>
<evidence type="ECO:0000256" key="5">
    <source>
        <dbReference type="ARBA" id="ARBA00022777"/>
    </source>
</evidence>
<dbReference type="PROSITE" id="PS50088">
    <property type="entry name" value="ANK_REPEAT"/>
    <property type="match status" value="2"/>
</dbReference>
<dbReference type="Pfam" id="PF12796">
    <property type="entry name" value="Ank_2"/>
    <property type="match status" value="1"/>
</dbReference>
<dbReference type="PROSITE" id="PS51510">
    <property type="entry name" value="PHOSPHAGEN_KINASE_C"/>
    <property type="match status" value="1"/>
</dbReference>
<evidence type="ECO:0000259" key="12">
    <source>
        <dbReference type="PROSITE" id="PS51509"/>
    </source>
</evidence>
<proteinExistence type="inferred from homology"/>
<dbReference type="Gene3D" id="1.25.40.20">
    <property type="entry name" value="Ankyrin repeat-containing domain"/>
    <property type="match status" value="1"/>
</dbReference>
<keyword evidence="4 9" id="KW-0547">Nucleotide-binding</keyword>
<feature type="domain" description="Phosphagen kinase N-terminal" evidence="12">
    <location>
        <begin position="232"/>
        <end position="316"/>
    </location>
</feature>